<dbReference type="InterPro" id="IPR002636">
    <property type="entry name" value="DUF29"/>
</dbReference>
<reference evidence="1 2" key="1">
    <citation type="submission" date="2021-04" db="EMBL/GenBank/DDBJ databases">
        <title>Whole genome sequence of Jiella sp. KSK16Y-1.</title>
        <authorList>
            <person name="Tuo L."/>
        </authorList>
    </citation>
    <scope>NUCLEOTIDE SEQUENCE [LARGE SCALE GENOMIC DNA]</scope>
    <source>
        <strain evidence="1 2">KSK16Y-1</strain>
    </source>
</reference>
<dbReference type="Proteomes" id="UP000678276">
    <property type="component" value="Unassembled WGS sequence"/>
</dbReference>
<gene>
    <name evidence="1" type="ORF">J6595_03490</name>
</gene>
<evidence type="ECO:0000313" key="1">
    <source>
        <dbReference type="EMBL" id="MBP0614638.1"/>
    </source>
</evidence>
<accession>A0ABS4BD14</accession>
<dbReference type="EMBL" id="JAGJCF010000002">
    <property type="protein sequence ID" value="MBP0614638.1"/>
    <property type="molecule type" value="Genomic_DNA"/>
</dbReference>
<dbReference type="RefSeq" id="WP_209593071.1">
    <property type="nucleotide sequence ID" value="NZ_JAGJCF010000002.1"/>
</dbReference>
<dbReference type="Gene3D" id="1.20.1220.20">
    <property type="entry name" value="Uncharcterised protein PF01724"/>
    <property type="match status" value="1"/>
</dbReference>
<sequence length="154" mass="17761">MSLAKDSPATAKPVRYDEDFTAWAFEQAELMRLGRLADTDLPNLIEEIESLGNEQIHALESFYTLLIFHLLKWQFQPERRTRSWSGTILNARTQLHRREKRNPSLKAQSSEIVADIYPDARRQAATETGLPIDTFPETCPYDLDQLRDPEFLPG</sequence>
<name>A0ABS4BD14_9HYPH</name>
<dbReference type="PANTHER" id="PTHR34235">
    <property type="entry name" value="SLR1203 PROTEIN-RELATED"/>
    <property type="match status" value="1"/>
</dbReference>
<evidence type="ECO:0000313" key="2">
    <source>
        <dbReference type="Proteomes" id="UP000678276"/>
    </source>
</evidence>
<dbReference type="Pfam" id="PF01724">
    <property type="entry name" value="DUF29"/>
    <property type="match status" value="1"/>
</dbReference>
<protein>
    <submittedName>
        <fullName evidence="1">DUF29 domain-containing protein</fullName>
    </submittedName>
</protein>
<keyword evidence="2" id="KW-1185">Reference proteome</keyword>
<organism evidence="1 2">
    <name type="scientific">Jiella mangrovi</name>
    <dbReference type="NCBI Taxonomy" id="2821407"/>
    <lineage>
        <taxon>Bacteria</taxon>
        <taxon>Pseudomonadati</taxon>
        <taxon>Pseudomonadota</taxon>
        <taxon>Alphaproteobacteria</taxon>
        <taxon>Hyphomicrobiales</taxon>
        <taxon>Aurantimonadaceae</taxon>
        <taxon>Jiella</taxon>
    </lineage>
</organism>
<proteinExistence type="predicted"/>
<comment type="caution">
    <text evidence="1">The sequence shown here is derived from an EMBL/GenBank/DDBJ whole genome shotgun (WGS) entry which is preliminary data.</text>
</comment>